<sequence length="62" mass="6742">MPTLQPLSSLVKLALVFLALDSPEMGVQCQGQAARVAWVLGNGPVWTPYPQATMIFHLLHTP</sequence>
<dbReference type="VEuPathDB" id="FungiDB:BO78DRAFT_392260"/>
<keyword evidence="1" id="KW-0732">Signal</keyword>
<proteinExistence type="predicted"/>
<organism evidence="2 3">
    <name type="scientific">Aspergillus sclerotiicarbonarius (strain CBS 121057 / IBT 28362)</name>
    <dbReference type="NCBI Taxonomy" id="1448318"/>
    <lineage>
        <taxon>Eukaryota</taxon>
        <taxon>Fungi</taxon>
        <taxon>Dikarya</taxon>
        <taxon>Ascomycota</taxon>
        <taxon>Pezizomycotina</taxon>
        <taxon>Eurotiomycetes</taxon>
        <taxon>Eurotiomycetidae</taxon>
        <taxon>Eurotiales</taxon>
        <taxon>Aspergillaceae</taxon>
        <taxon>Aspergillus</taxon>
        <taxon>Aspergillus subgen. Circumdati</taxon>
    </lineage>
</organism>
<dbReference type="EMBL" id="KZ826315">
    <property type="protein sequence ID" value="PYI12409.1"/>
    <property type="molecule type" value="Genomic_DNA"/>
</dbReference>
<dbReference type="AlphaFoldDB" id="A0A319F7X7"/>
<protein>
    <submittedName>
        <fullName evidence="2">Uncharacterized protein</fullName>
    </submittedName>
</protein>
<evidence type="ECO:0000313" key="3">
    <source>
        <dbReference type="Proteomes" id="UP000248423"/>
    </source>
</evidence>
<evidence type="ECO:0000313" key="2">
    <source>
        <dbReference type="EMBL" id="PYI12409.1"/>
    </source>
</evidence>
<accession>A0A319F7X7</accession>
<feature type="chain" id="PRO_5016462935" evidence="1">
    <location>
        <begin position="30"/>
        <end position="62"/>
    </location>
</feature>
<feature type="signal peptide" evidence="1">
    <location>
        <begin position="1"/>
        <end position="29"/>
    </location>
</feature>
<dbReference type="Proteomes" id="UP000248423">
    <property type="component" value="Unassembled WGS sequence"/>
</dbReference>
<gene>
    <name evidence="2" type="ORF">BO78DRAFT_392260</name>
</gene>
<reference evidence="2 3" key="1">
    <citation type="submission" date="2018-02" db="EMBL/GenBank/DDBJ databases">
        <title>The genomes of Aspergillus section Nigri reveals drivers in fungal speciation.</title>
        <authorList>
            <consortium name="DOE Joint Genome Institute"/>
            <person name="Vesth T.C."/>
            <person name="Nybo J."/>
            <person name="Theobald S."/>
            <person name="Brandl J."/>
            <person name="Frisvad J.C."/>
            <person name="Nielsen K.F."/>
            <person name="Lyhne E.K."/>
            <person name="Kogle M.E."/>
            <person name="Kuo A."/>
            <person name="Riley R."/>
            <person name="Clum A."/>
            <person name="Nolan M."/>
            <person name="Lipzen A."/>
            <person name="Salamov A."/>
            <person name="Henrissat B."/>
            <person name="Wiebenga A."/>
            <person name="De vries R.P."/>
            <person name="Grigoriev I.V."/>
            <person name="Mortensen U.H."/>
            <person name="Andersen M.R."/>
            <person name="Baker S.E."/>
        </authorList>
    </citation>
    <scope>NUCLEOTIDE SEQUENCE [LARGE SCALE GENOMIC DNA]</scope>
    <source>
        <strain evidence="2 3">CBS 121057</strain>
    </source>
</reference>
<evidence type="ECO:0000256" key="1">
    <source>
        <dbReference type="SAM" id="SignalP"/>
    </source>
</evidence>
<name>A0A319F7X7_ASPSB</name>
<keyword evidence="3" id="KW-1185">Reference proteome</keyword>